<comment type="caution">
    <text evidence="8">The sequence shown here is derived from an EMBL/GenBank/DDBJ whole genome shotgun (WGS) entry which is preliminary data.</text>
</comment>
<dbReference type="InterPro" id="IPR016024">
    <property type="entry name" value="ARM-type_fold"/>
</dbReference>
<feature type="repeat" description="Pumilio" evidence="5">
    <location>
        <begin position="661"/>
        <end position="696"/>
    </location>
</feature>
<feature type="repeat" description="Pumilio" evidence="5">
    <location>
        <begin position="700"/>
        <end position="739"/>
    </location>
</feature>
<feature type="region of interest" description="Disordered" evidence="6">
    <location>
        <begin position="148"/>
        <end position="180"/>
    </location>
</feature>
<feature type="compositionally biased region" description="Low complexity" evidence="6">
    <location>
        <begin position="333"/>
        <end position="347"/>
    </location>
</feature>
<proteinExistence type="predicted"/>
<dbReference type="PROSITE" id="PS50303">
    <property type="entry name" value="PUM_HD"/>
    <property type="match status" value="1"/>
</dbReference>
<dbReference type="GO" id="GO:0010608">
    <property type="term" value="P:post-transcriptional regulation of gene expression"/>
    <property type="evidence" value="ECO:0007669"/>
    <property type="project" value="TreeGrafter"/>
</dbReference>
<feature type="repeat" description="Pumilio" evidence="5">
    <location>
        <begin position="513"/>
        <end position="549"/>
    </location>
</feature>
<dbReference type="Gene3D" id="1.25.10.10">
    <property type="entry name" value="Leucine-rich Repeat Variant"/>
    <property type="match status" value="1"/>
</dbReference>
<dbReference type="OrthoDB" id="668540at2759"/>
<evidence type="ECO:0000256" key="4">
    <source>
        <dbReference type="ARBA" id="ARBA00022884"/>
    </source>
</evidence>
<dbReference type="PROSITE" id="PS50302">
    <property type="entry name" value="PUM"/>
    <property type="match status" value="7"/>
</dbReference>
<dbReference type="CDD" id="cd07920">
    <property type="entry name" value="Pumilio"/>
    <property type="match status" value="1"/>
</dbReference>
<evidence type="ECO:0000256" key="6">
    <source>
        <dbReference type="SAM" id="MobiDB-lite"/>
    </source>
</evidence>
<evidence type="ECO:0000256" key="2">
    <source>
        <dbReference type="ARBA" id="ARBA00022490"/>
    </source>
</evidence>
<evidence type="ECO:0000259" key="7">
    <source>
        <dbReference type="PROSITE" id="PS50303"/>
    </source>
</evidence>
<comment type="subcellular location">
    <subcellularLocation>
        <location evidence="1">Cytoplasm</location>
    </subcellularLocation>
</comment>
<dbReference type="SUPFAM" id="SSF48371">
    <property type="entry name" value="ARM repeat"/>
    <property type="match status" value="1"/>
</dbReference>
<name>A0A1V9ZTK5_ACHHY</name>
<evidence type="ECO:0000256" key="3">
    <source>
        <dbReference type="ARBA" id="ARBA00022737"/>
    </source>
</evidence>
<dbReference type="InterPro" id="IPR033712">
    <property type="entry name" value="Pumilio_RNA-bd"/>
</dbReference>
<dbReference type="InterPro" id="IPR001313">
    <property type="entry name" value="Pumilio_RNA-bd_rpt"/>
</dbReference>
<reference evidence="8 9" key="1">
    <citation type="journal article" date="2014" name="Genome Biol. Evol.">
        <title>The secreted proteins of Achlya hypogyna and Thraustotheca clavata identify the ancestral oomycete secretome and reveal gene acquisitions by horizontal gene transfer.</title>
        <authorList>
            <person name="Misner I."/>
            <person name="Blouin N."/>
            <person name="Leonard G."/>
            <person name="Richards T.A."/>
            <person name="Lane C.E."/>
        </authorList>
    </citation>
    <scope>NUCLEOTIDE SEQUENCE [LARGE SCALE GENOMIC DNA]</scope>
    <source>
        <strain evidence="8 9">ATCC 48635</strain>
    </source>
</reference>
<evidence type="ECO:0000313" key="9">
    <source>
        <dbReference type="Proteomes" id="UP000243579"/>
    </source>
</evidence>
<feature type="repeat" description="Pumilio" evidence="5">
    <location>
        <begin position="625"/>
        <end position="660"/>
    </location>
</feature>
<feature type="region of interest" description="Disordered" evidence="6">
    <location>
        <begin position="333"/>
        <end position="357"/>
    </location>
</feature>
<dbReference type="STRING" id="1202772.A0A1V9ZTK5"/>
<evidence type="ECO:0000256" key="1">
    <source>
        <dbReference type="ARBA" id="ARBA00004496"/>
    </source>
</evidence>
<feature type="region of interest" description="Disordered" evidence="6">
    <location>
        <begin position="100"/>
        <end position="136"/>
    </location>
</feature>
<dbReference type="PANTHER" id="PTHR12537">
    <property type="entry name" value="RNA BINDING PROTEIN PUMILIO-RELATED"/>
    <property type="match status" value="1"/>
</dbReference>
<feature type="compositionally biased region" description="Polar residues" evidence="6">
    <location>
        <begin position="162"/>
        <end position="176"/>
    </location>
</feature>
<evidence type="ECO:0000256" key="5">
    <source>
        <dbReference type="PROSITE-ProRule" id="PRU00317"/>
    </source>
</evidence>
<feature type="repeat" description="Pumilio" evidence="5">
    <location>
        <begin position="589"/>
        <end position="624"/>
    </location>
</feature>
<dbReference type="GO" id="GO:0003729">
    <property type="term" value="F:mRNA binding"/>
    <property type="evidence" value="ECO:0007669"/>
    <property type="project" value="TreeGrafter"/>
</dbReference>
<feature type="repeat" description="Pumilio" evidence="5">
    <location>
        <begin position="477"/>
        <end position="512"/>
    </location>
</feature>
<dbReference type="InterPro" id="IPR033133">
    <property type="entry name" value="PUM-HD"/>
</dbReference>
<feature type="repeat" description="Pumilio" evidence="5">
    <location>
        <begin position="441"/>
        <end position="476"/>
    </location>
</feature>
<dbReference type="GO" id="GO:0005737">
    <property type="term" value="C:cytoplasm"/>
    <property type="evidence" value="ECO:0007669"/>
    <property type="project" value="UniProtKB-SubCell"/>
</dbReference>
<dbReference type="Pfam" id="PF00806">
    <property type="entry name" value="PUF"/>
    <property type="match status" value="8"/>
</dbReference>
<dbReference type="Proteomes" id="UP000243579">
    <property type="component" value="Unassembled WGS sequence"/>
</dbReference>
<dbReference type="SMART" id="SM00025">
    <property type="entry name" value="Pumilio"/>
    <property type="match status" value="8"/>
</dbReference>
<dbReference type="FunFam" id="1.25.10.10:FF:000004">
    <property type="entry name" value="Pumilio homolog 1 isoform 2"/>
    <property type="match status" value="1"/>
</dbReference>
<organism evidence="8 9">
    <name type="scientific">Achlya hypogyna</name>
    <name type="common">Oomycete</name>
    <name type="synonym">Protoachlya hypogyna</name>
    <dbReference type="NCBI Taxonomy" id="1202772"/>
    <lineage>
        <taxon>Eukaryota</taxon>
        <taxon>Sar</taxon>
        <taxon>Stramenopiles</taxon>
        <taxon>Oomycota</taxon>
        <taxon>Saprolegniomycetes</taxon>
        <taxon>Saprolegniales</taxon>
        <taxon>Achlyaceae</taxon>
        <taxon>Achlya</taxon>
    </lineage>
</organism>
<dbReference type="InterPro" id="IPR011989">
    <property type="entry name" value="ARM-like"/>
</dbReference>
<keyword evidence="2" id="KW-0963">Cytoplasm</keyword>
<keyword evidence="4" id="KW-0694">RNA-binding</keyword>
<sequence length="770" mass="86662">MLPFDMSLLDLQAKPGDADFTKNYAIGSRIQRSMSAPPVAEHVGRLPAPMYAQSEYNDNQMEGSLRPEYYYYYAPKSHNPRLPMSYNAWESMHKHYNSRNIKGSSHHGSSLHRVQIPNQRDGPPGYPTSTAQKASQEDFEAAVAAAGGHSTYPNFGDKQSEPYCSSPTDSNHSASDGSVRPVNKTLIDRIQEDFPRTPSPVFGYGLTSEMEAEMHRSSRYQHEHMHSNQELPSDFLQSMKRLPLAAGSHGKSGRINIVSPSYYPVMYAPSMHYPIPASHVGGLAHPMYQRMARGMYPPDAMQYASDYGSYREAMAAACEQDYEHIPDIRHLGTTPGYGHSSSPPGYSRHTSLPFPEGAQEPKAPYGYTMPPKESTVRVPHNPRMDEKEMHLLASTKSATEKVAPLKQPAATSSKAAVAPRSVLLEDFRSPTKINKKWELIDVRGHVIEFAKDQHGSRFIQHKLETAKSDIKDIVFAEIYPVALTLMTDVFGNYVIQKFLDHGSPKHVTMLLRTIKGRVLELSLQMYGCRVIQKALELKGTPEKLDLIAELQGHVLKCVKDQNGNHVVQKCIEILPWKVAADRGGFILSAFVGNVYSLATHPYGCRVIQRVLEHCSEEQIAPILKEIHEACYPLVEDQYGNYVIQHVLQHGQPHERGLVISKMYPDIVRFSYHKFASNVIEKCLMYASAAQLRMLVQVVLQVDDRGQCPLQAMMKDQYANYVAQKLMDLANTDEREQMVAIVKMEASHLKRFNFGKHIISRLEKLVGYKFT</sequence>
<keyword evidence="9" id="KW-1185">Reference proteome</keyword>
<protein>
    <recommendedName>
        <fullName evidence="7">PUM-HD domain-containing protein</fullName>
    </recommendedName>
</protein>
<dbReference type="EMBL" id="JNBR01000010">
    <property type="protein sequence ID" value="OQS01319.1"/>
    <property type="molecule type" value="Genomic_DNA"/>
</dbReference>
<evidence type="ECO:0000313" key="8">
    <source>
        <dbReference type="EMBL" id="OQS01319.1"/>
    </source>
</evidence>
<keyword evidence="3" id="KW-0677">Repeat</keyword>
<dbReference type="AlphaFoldDB" id="A0A1V9ZTK5"/>
<dbReference type="PANTHER" id="PTHR12537:SF12">
    <property type="entry name" value="MATERNAL PROTEIN PUMILIO"/>
    <property type="match status" value="1"/>
</dbReference>
<gene>
    <name evidence="8" type="ORF">ACHHYP_01388</name>
</gene>
<feature type="domain" description="PUM-HD" evidence="7">
    <location>
        <begin position="419"/>
        <end position="765"/>
    </location>
</feature>
<accession>A0A1V9ZTK5</accession>